<dbReference type="Proteomes" id="UP000551758">
    <property type="component" value="Unassembled WGS sequence"/>
</dbReference>
<comment type="caution">
    <text evidence="3">The sequence shown here is derived from an EMBL/GenBank/DDBJ whole genome shotgun (WGS) entry which is preliminary data.</text>
</comment>
<evidence type="ECO:0000313" key="4">
    <source>
        <dbReference type="Proteomes" id="UP000551758"/>
    </source>
</evidence>
<dbReference type="PANTHER" id="PTHR21193">
    <property type="entry name" value="OXIDOREDUCTASE-LIKE DOMAIN-CONTAINING PROTEIN 1"/>
    <property type="match status" value="1"/>
</dbReference>
<protein>
    <recommendedName>
        <fullName evidence="2">Oxidoreductase-like domain-containing protein</fullName>
    </recommendedName>
</protein>
<feature type="compositionally biased region" description="Basic and acidic residues" evidence="1">
    <location>
        <begin position="558"/>
        <end position="569"/>
    </location>
</feature>
<organism evidence="3 4">
    <name type="scientific">Diceros bicornis minor</name>
    <name type="common">South-central black rhinoceros</name>
    <dbReference type="NCBI Taxonomy" id="77932"/>
    <lineage>
        <taxon>Eukaryota</taxon>
        <taxon>Metazoa</taxon>
        <taxon>Chordata</taxon>
        <taxon>Craniata</taxon>
        <taxon>Vertebrata</taxon>
        <taxon>Euteleostomi</taxon>
        <taxon>Mammalia</taxon>
        <taxon>Eutheria</taxon>
        <taxon>Laurasiatheria</taxon>
        <taxon>Perissodactyla</taxon>
        <taxon>Rhinocerotidae</taxon>
        <taxon>Diceros</taxon>
    </lineage>
</organism>
<feature type="region of interest" description="Disordered" evidence="1">
    <location>
        <begin position="275"/>
        <end position="301"/>
    </location>
</feature>
<dbReference type="GO" id="GO:0005739">
    <property type="term" value="C:mitochondrion"/>
    <property type="evidence" value="ECO:0007669"/>
    <property type="project" value="TreeGrafter"/>
</dbReference>
<proteinExistence type="predicted"/>
<feature type="region of interest" description="Disordered" evidence="1">
    <location>
        <begin position="545"/>
        <end position="587"/>
    </location>
</feature>
<dbReference type="Pfam" id="PF09791">
    <property type="entry name" value="Oxidored-like"/>
    <property type="match status" value="1"/>
</dbReference>
<feature type="domain" description="Oxidoreductase-like" evidence="2">
    <location>
        <begin position="387"/>
        <end position="416"/>
    </location>
</feature>
<feature type="region of interest" description="Disordered" evidence="1">
    <location>
        <begin position="53"/>
        <end position="148"/>
    </location>
</feature>
<evidence type="ECO:0000313" key="3">
    <source>
        <dbReference type="EMBL" id="KAF5911374.1"/>
    </source>
</evidence>
<keyword evidence="4" id="KW-1185">Reference proteome</keyword>
<evidence type="ECO:0000256" key="1">
    <source>
        <dbReference type="SAM" id="MobiDB-lite"/>
    </source>
</evidence>
<dbReference type="PANTHER" id="PTHR21193:SF3">
    <property type="entry name" value="OXIDOREDUCTASE-LIKE DOMAIN-CONTAINING PROTEIN 1"/>
    <property type="match status" value="1"/>
</dbReference>
<feature type="region of interest" description="Disordered" evidence="1">
    <location>
        <begin position="163"/>
        <end position="204"/>
    </location>
</feature>
<accession>A0A7J7E700</accession>
<dbReference type="EMBL" id="JACDTQ010003999">
    <property type="protein sequence ID" value="KAF5911374.1"/>
    <property type="molecule type" value="Genomic_DNA"/>
</dbReference>
<reference evidence="3 4" key="1">
    <citation type="journal article" date="2020" name="Mol. Biol. Evol.">
        <title>Interspecific Gene Flow and the Evolution of Specialization in Black and White Rhinoceros.</title>
        <authorList>
            <person name="Moodley Y."/>
            <person name="Westbury M.V."/>
            <person name="Russo I.M."/>
            <person name="Gopalakrishnan S."/>
            <person name="Rakotoarivelo A."/>
            <person name="Olsen R.A."/>
            <person name="Prost S."/>
            <person name="Tunstall T."/>
            <person name="Ryder O.A."/>
            <person name="Dalen L."/>
            <person name="Bruford M.W."/>
        </authorList>
    </citation>
    <scope>NUCLEOTIDE SEQUENCE [LARGE SCALE GENOMIC DNA]</scope>
    <source>
        <strain evidence="3">SBR-YM</strain>
        <tissue evidence="3">Skin</tissue>
    </source>
</reference>
<feature type="compositionally biased region" description="Basic and acidic residues" evidence="1">
    <location>
        <begin position="72"/>
        <end position="86"/>
    </location>
</feature>
<feature type="compositionally biased region" description="Polar residues" evidence="1">
    <location>
        <begin position="360"/>
        <end position="374"/>
    </location>
</feature>
<name>A0A7J7E700_DICBM</name>
<feature type="region of interest" description="Disordered" evidence="1">
    <location>
        <begin position="359"/>
        <end position="381"/>
    </location>
</feature>
<dbReference type="InterPro" id="IPR039251">
    <property type="entry name" value="OXLD1"/>
</dbReference>
<sequence>MCRLPAGPACLLYPSPSLTLYFIIPLAAITPNEKPTVYKEIINSIAVKSVPHLGKQKGEHRGGTRPTSSISRIRETEARPREKDLAGHPGYCGACRSRQQRPLLSPSPGGGPRTGFSQDAGEDAALPGGGAGRNPRAVTPTCAAGATAPSTVSPAAAAAAAGPAVAPGSHAPPSPRESPLGAQLSPSNRPALPREATSAFPYGPAPRPLYPLPALRPTLIGAAQLPDGPGLASAAAAHGLGGARVWGARAPWAGLRSMLLRSLAGGGRAVVAAARGPASTGGDRGGGALGRPGTGEALTTRPPRLLGRWLQPSRRRWAGQPAGLASCPICPRPAPRSGHHAWIRIREGCREFGKDHVEVGSQSGVDGTRQSKSSLPGGGPLEHPYLLPPELQPPTNCCMSGCPNCVWVEYAEALLQHYQDGGEWALTALEEHVADENLKAFLRMEIQLREASVFLSVRLELLRRRKQVQVVIGRLPNTYSLHQSLSGFRRESCPSPAVHDHTSPPCPGPIPGLSFLQALDHTRAPSLSPRLLCSGACPRDPDNLISVGSEHSPNRLTQKRDKCPGRHPAEGGLATHTVTPETCPSPG</sequence>
<dbReference type="AlphaFoldDB" id="A0A7J7E700"/>
<feature type="compositionally biased region" description="Gly residues" evidence="1">
    <location>
        <begin position="282"/>
        <end position="293"/>
    </location>
</feature>
<evidence type="ECO:0000259" key="2">
    <source>
        <dbReference type="Pfam" id="PF09791"/>
    </source>
</evidence>
<dbReference type="InterPro" id="IPR019180">
    <property type="entry name" value="Oxidoreductase-like_N"/>
</dbReference>
<gene>
    <name evidence="3" type="ORF">HPG69_018677</name>
</gene>
<feature type="compositionally biased region" description="Polar residues" evidence="1">
    <location>
        <begin position="576"/>
        <end position="587"/>
    </location>
</feature>